<dbReference type="GO" id="GO:0031992">
    <property type="term" value="F:energy transducer activity"/>
    <property type="evidence" value="ECO:0007669"/>
    <property type="project" value="TreeGrafter"/>
</dbReference>
<dbReference type="Gene3D" id="3.30.1150.10">
    <property type="match status" value="1"/>
</dbReference>
<dbReference type="PANTHER" id="PTHR33446">
    <property type="entry name" value="PROTEIN TONB-RELATED"/>
    <property type="match status" value="1"/>
</dbReference>
<evidence type="ECO:0000256" key="10">
    <source>
        <dbReference type="SAM" id="SignalP"/>
    </source>
</evidence>
<dbReference type="AlphaFoldDB" id="A0A1H8KMV7"/>
<keyword evidence="4" id="KW-1003">Cell membrane</keyword>
<evidence type="ECO:0000256" key="8">
    <source>
        <dbReference type="ARBA" id="ARBA00022989"/>
    </source>
</evidence>
<evidence type="ECO:0000313" key="13">
    <source>
        <dbReference type="Proteomes" id="UP000198942"/>
    </source>
</evidence>
<dbReference type="GO" id="GO:0055085">
    <property type="term" value="P:transmembrane transport"/>
    <property type="evidence" value="ECO:0007669"/>
    <property type="project" value="InterPro"/>
</dbReference>
<dbReference type="STRING" id="551995.SAMN05192574_104684"/>
<gene>
    <name evidence="12" type="ORF">SAMN05192574_104684</name>
</gene>
<evidence type="ECO:0000256" key="1">
    <source>
        <dbReference type="ARBA" id="ARBA00004383"/>
    </source>
</evidence>
<dbReference type="InterPro" id="IPR006260">
    <property type="entry name" value="TonB/TolA_C"/>
</dbReference>
<dbReference type="SUPFAM" id="SSF74653">
    <property type="entry name" value="TolA/TonB C-terminal domain"/>
    <property type="match status" value="1"/>
</dbReference>
<dbReference type="InterPro" id="IPR037682">
    <property type="entry name" value="TonB_C"/>
</dbReference>
<keyword evidence="5" id="KW-0997">Cell inner membrane</keyword>
<feature type="chain" id="PRO_5011525619" evidence="10">
    <location>
        <begin position="20"/>
        <end position="129"/>
    </location>
</feature>
<dbReference type="RefSeq" id="WP_091211730.1">
    <property type="nucleotide sequence ID" value="NZ_FOCL01000004.1"/>
</dbReference>
<dbReference type="Proteomes" id="UP000198942">
    <property type="component" value="Unassembled WGS sequence"/>
</dbReference>
<feature type="domain" description="TonB C-terminal" evidence="11">
    <location>
        <begin position="50"/>
        <end position="114"/>
    </location>
</feature>
<proteinExistence type="inferred from homology"/>
<keyword evidence="9" id="KW-0472">Membrane</keyword>
<evidence type="ECO:0000256" key="5">
    <source>
        <dbReference type="ARBA" id="ARBA00022519"/>
    </source>
</evidence>
<comment type="subcellular location">
    <subcellularLocation>
        <location evidence="1">Cell inner membrane</location>
        <topology evidence="1">Single-pass membrane protein</topology>
        <orientation evidence="1">Periplasmic side</orientation>
    </subcellularLocation>
</comment>
<keyword evidence="6" id="KW-0812">Transmembrane</keyword>
<evidence type="ECO:0000256" key="9">
    <source>
        <dbReference type="ARBA" id="ARBA00023136"/>
    </source>
</evidence>
<dbReference type="EMBL" id="FOCL01000004">
    <property type="protein sequence ID" value="SEN94147.1"/>
    <property type="molecule type" value="Genomic_DNA"/>
</dbReference>
<keyword evidence="8" id="KW-1133">Transmembrane helix</keyword>
<evidence type="ECO:0000256" key="2">
    <source>
        <dbReference type="ARBA" id="ARBA00006555"/>
    </source>
</evidence>
<organism evidence="12 13">
    <name type="scientific">Mucilaginibacter gossypiicola</name>
    <dbReference type="NCBI Taxonomy" id="551995"/>
    <lineage>
        <taxon>Bacteria</taxon>
        <taxon>Pseudomonadati</taxon>
        <taxon>Bacteroidota</taxon>
        <taxon>Sphingobacteriia</taxon>
        <taxon>Sphingobacteriales</taxon>
        <taxon>Sphingobacteriaceae</taxon>
        <taxon>Mucilaginibacter</taxon>
    </lineage>
</organism>
<evidence type="ECO:0000256" key="6">
    <source>
        <dbReference type="ARBA" id="ARBA00022692"/>
    </source>
</evidence>
<keyword evidence="10" id="KW-0732">Signal</keyword>
<feature type="signal peptide" evidence="10">
    <location>
        <begin position="1"/>
        <end position="19"/>
    </location>
</feature>
<evidence type="ECO:0000256" key="4">
    <source>
        <dbReference type="ARBA" id="ARBA00022475"/>
    </source>
</evidence>
<dbReference type="InterPro" id="IPR051045">
    <property type="entry name" value="TonB-dependent_transducer"/>
</dbReference>
<keyword evidence="7" id="KW-0653">Protein transport</keyword>
<protein>
    <submittedName>
        <fullName evidence="12">TonB family C-terminal domain-containing protein</fullName>
    </submittedName>
</protein>
<evidence type="ECO:0000313" key="12">
    <source>
        <dbReference type="EMBL" id="SEN94147.1"/>
    </source>
</evidence>
<reference evidence="13" key="1">
    <citation type="submission" date="2016-10" db="EMBL/GenBank/DDBJ databases">
        <authorList>
            <person name="Varghese N."/>
            <person name="Submissions S."/>
        </authorList>
    </citation>
    <scope>NUCLEOTIDE SEQUENCE [LARGE SCALE GENOMIC DNA]</scope>
    <source>
        <strain evidence="13">Gh-48</strain>
    </source>
</reference>
<dbReference type="NCBIfam" id="TIGR01352">
    <property type="entry name" value="tonB_Cterm"/>
    <property type="match status" value="1"/>
</dbReference>
<sequence length="129" mass="14545">MKKLLPILIILICSINANAQKLTPPHFRGGNNAFHEFLNKNLKWPESVSGGEGIVTISFFVESDGRLTDVKVVKGMSDPFNKEALRVIKLSERWIPAMRDGHFIKSKYTVPIQFFTMQAVQVLDSTKVN</sequence>
<accession>A0A1H8KMV7</accession>
<dbReference type="Pfam" id="PF03544">
    <property type="entry name" value="TonB_C"/>
    <property type="match status" value="1"/>
</dbReference>
<comment type="similarity">
    <text evidence="2">Belongs to the TonB family.</text>
</comment>
<evidence type="ECO:0000256" key="7">
    <source>
        <dbReference type="ARBA" id="ARBA00022927"/>
    </source>
</evidence>
<evidence type="ECO:0000256" key="3">
    <source>
        <dbReference type="ARBA" id="ARBA00022448"/>
    </source>
</evidence>
<dbReference type="GO" id="GO:0015031">
    <property type="term" value="P:protein transport"/>
    <property type="evidence" value="ECO:0007669"/>
    <property type="project" value="UniProtKB-KW"/>
</dbReference>
<name>A0A1H8KMV7_9SPHI</name>
<evidence type="ECO:0000259" key="11">
    <source>
        <dbReference type="Pfam" id="PF03544"/>
    </source>
</evidence>
<dbReference type="PANTHER" id="PTHR33446:SF2">
    <property type="entry name" value="PROTEIN TONB"/>
    <property type="match status" value="1"/>
</dbReference>
<keyword evidence="13" id="KW-1185">Reference proteome</keyword>
<keyword evidence="3" id="KW-0813">Transport</keyword>
<dbReference type="OrthoDB" id="9814002at2"/>
<dbReference type="GO" id="GO:0098797">
    <property type="term" value="C:plasma membrane protein complex"/>
    <property type="evidence" value="ECO:0007669"/>
    <property type="project" value="TreeGrafter"/>
</dbReference>